<name>A0AAU7QL79_9GAMM</name>
<evidence type="ECO:0000256" key="1">
    <source>
        <dbReference type="SAM" id="SignalP"/>
    </source>
</evidence>
<gene>
    <name evidence="2" type="ORF">ABNK63_01875</name>
</gene>
<sequence length="308" mass="33334">MRLPVLRHALLLFAALLLAGCHGKDEPAQAGGSTPEAALQSSVDLLRSGDLNGLWKHLLPPADYASMRADWALQQRHAQPDSAGQRARFSETLRKLTAPDAEDTLYAELQPKLAQMQQQYQDQLPVLASVGEAILKRSIARSPSLGETQKAQLGSVLDTLLPWAQQAPWFDAAHAKQAIGVAVATARKLDIKDADQLRSLDFDTTMTRYATAYAGAKQLLAIYGLSIDQTLDSVRLTPLTNGNGHAVVKIDYTLLGKPLSAEAEMVEENGRWYNEELLANARRSHARLQQQAAVAGTVAAAASPVTKD</sequence>
<evidence type="ECO:0008006" key="3">
    <source>
        <dbReference type="Google" id="ProtNLM"/>
    </source>
</evidence>
<dbReference type="AlphaFoldDB" id="A0AAU7QL79"/>
<feature type="chain" id="PRO_5043414436" description="DUF885 domain-containing protein" evidence="1">
    <location>
        <begin position="20"/>
        <end position="308"/>
    </location>
</feature>
<dbReference type="RefSeq" id="WP_350016533.1">
    <property type="nucleotide sequence ID" value="NZ_CP157948.1"/>
</dbReference>
<dbReference type="EMBL" id="CP157948">
    <property type="protein sequence ID" value="XBS90414.1"/>
    <property type="molecule type" value="Genomic_DNA"/>
</dbReference>
<reference evidence="2" key="1">
    <citation type="submission" date="2024-06" db="EMBL/GenBank/DDBJ databases">
        <authorList>
            <person name="Sun Y."/>
        </authorList>
    </citation>
    <scope>NUCLEOTIDE SEQUENCE</scope>
    <source>
        <strain evidence="2">IGA1.0</strain>
    </source>
</reference>
<evidence type="ECO:0000313" key="2">
    <source>
        <dbReference type="EMBL" id="XBS90414.1"/>
    </source>
</evidence>
<protein>
    <recommendedName>
        <fullName evidence="3">DUF885 domain-containing protein</fullName>
    </recommendedName>
</protein>
<keyword evidence="1" id="KW-0732">Signal</keyword>
<accession>A0AAU7QL79</accession>
<feature type="signal peptide" evidence="1">
    <location>
        <begin position="1"/>
        <end position="19"/>
    </location>
</feature>
<proteinExistence type="predicted"/>
<dbReference type="PROSITE" id="PS51257">
    <property type="entry name" value="PROKAR_LIPOPROTEIN"/>
    <property type="match status" value="1"/>
</dbReference>
<organism evidence="2">
    <name type="scientific">Rhodanobacter sp. IGA1.0</name>
    <dbReference type="NCBI Taxonomy" id="3158582"/>
    <lineage>
        <taxon>Bacteria</taxon>
        <taxon>Pseudomonadati</taxon>
        <taxon>Pseudomonadota</taxon>
        <taxon>Gammaproteobacteria</taxon>
        <taxon>Lysobacterales</taxon>
        <taxon>Rhodanobacteraceae</taxon>
        <taxon>Rhodanobacter</taxon>
    </lineage>
</organism>